<name>A0ABW0PH83_9BURK</name>
<evidence type="ECO:0000313" key="2">
    <source>
        <dbReference type="EMBL" id="MFC5512045.1"/>
    </source>
</evidence>
<keyword evidence="1" id="KW-0472">Membrane</keyword>
<dbReference type="RefSeq" id="WP_379721848.1">
    <property type="nucleotide sequence ID" value="NZ_JBHSMS010000039.1"/>
</dbReference>
<reference evidence="3" key="1">
    <citation type="journal article" date="2019" name="Int. J. Syst. Evol. Microbiol.">
        <title>The Global Catalogue of Microorganisms (GCM) 10K type strain sequencing project: providing services to taxonomists for standard genome sequencing and annotation.</title>
        <authorList>
            <consortium name="The Broad Institute Genomics Platform"/>
            <consortium name="The Broad Institute Genome Sequencing Center for Infectious Disease"/>
            <person name="Wu L."/>
            <person name="Ma J."/>
        </authorList>
    </citation>
    <scope>NUCLEOTIDE SEQUENCE [LARGE SCALE GENOMIC DNA]</scope>
    <source>
        <strain evidence="3">CCUG 38813</strain>
    </source>
</reference>
<organism evidence="2 3">
    <name type="scientific">Massilia jejuensis</name>
    <dbReference type="NCBI Taxonomy" id="648894"/>
    <lineage>
        <taxon>Bacteria</taxon>
        <taxon>Pseudomonadati</taxon>
        <taxon>Pseudomonadota</taxon>
        <taxon>Betaproteobacteria</taxon>
        <taxon>Burkholderiales</taxon>
        <taxon>Oxalobacteraceae</taxon>
        <taxon>Telluria group</taxon>
        <taxon>Massilia</taxon>
    </lineage>
</organism>
<dbReference type="EMBL" id="JBHSMS010000039">
    <property type="protein sequence ID" value="MFC5512045.1"/>
    <property type="molecule type" value="Genomic_DNA"/>
</dbReference>
<keyword evidence="3" id="KW-1185">Reference proteome</keyword>
<sequence>MKSASMHVWAMPVVLGILTTIGLVSALLGDGIWDAVSAFTLGAPVVTGLWYSLKGRRRRGRNEAGPKPGGLV</sequence>
<dbReference type="Proteomes" id="UP001596031">
    <property type="component" value="Unassembled WGS sequence"/>
</dbReference>
<evidence type="ECO:0000256" key="1">
    <source>
        <dbReference type="SAM" id="Phobius"/>
    </source>
</evidence>
<keyword evidence="1" id="KW-0812">Transmembrane</keyword>
<comment type="caution">
    <text evidence="2">The sequence shown here is derived from an EMBL/GenBank/DDBJ whole genome shotgun (WGS) entry which is preliminary data.</text>
</comment>
<proteinExistence type="predicted"/>
<evidence type="ECO:0000313" key="3">
    <source>
        <dbReference type="Proteomes" id="UP001596031"/>
    </source>
</evidence>
<feature type="transmembrane region" description="Helical" evidence="1">
    <location>
        <begin position="7"/>
        <end position="29"/>
    </location>
</feature>
<feature type="transmembrane region" description="Helical" evidence="1">
    <location>
        <begin position="35"/>
        <end position="53"/>
    </location>
</feature>
<protein>
    <submittedName>
        <fullName evidence="2">Uncharacterized protein</fullName>
    </submittedName>
</protein>
<keyword evidence="1" id="KW-1133">Transmembrane helix</keyword>
<gene>
    <name evidence="2" type="ORF">ACFPOU_13035</name>
</gene>
<accession>A0ABW0PH83</accession>